<dbReference type="GO" id="GO:0016705">
    <property type="term" value="F:oxidoreductase activity, acting on paired donors, with incorporation or reduction of molecular oxygen"/>
    <property type="evidence" value="ECO:0007669"/>
    <property type="project" value="InterPro"/>
</dbReference>
<dbReference type="SUPFAM" id="SSF48264">
    <property type="entry name" value="Cytochrome P450"/>
    <property type="match status" value="1"/>
</dbReference>
<sequence length="517" mass="57698">MFKLVSTAPNLLWSHATKAIIPIGICLVSAAYLGMTVHNKSFSTDKSIPIASLRPGDTTHDNEYDEDQDAFLERCQAQYGEVFNVYLMNKCMTVVSGPFIREVFMNDSFNSMDALDEMTGIRAFILSMSKSNHEVDSPEIHGIVRDNITPDLPKYTASIVAQLEMCLDKEMAKYNKSEDGTVLVEKPILVVEEMVANAMANVFVGPQIAKNRHVLDSFITAAIDFGEMLGGGEVRKKSFWRTFLDNAGHKVMSPLQRHVKILFDAATPVVLERCRLEQEANTEGQDVCGHLVTLVLASVHTTSDTSTNILYHLAAYPDCIDRLFEEQQEVLDTIQEEREQQRQARTSKGEPIPEDLNPQEDRALSATAIKRMVHMDSFVREMFRCRTDRLSLNHRSRRNAMLSNGMVISKGSTIIINMKSAHQSPTQGEDVGKFRPWRFVGKSKAATKAGADFLPFGMGKHACPGRFLAIQQLKIIGALAVSRYSKIEMQDPSKTQKIIRGVVGTPCLSGLIFTCRQ</sequence>
<dbReference type="OrthoDB" id="1844152at2759"/>
<evidence type="ECO:0000256" key="4">
    <source>
        <dbReference type="ARBA" id="ARBA00023004"/>
    </source>
</evidence>
<dbReference type="InterPro" id="IPR001128">
    <property type="entry name" value="Cyt_P450"/>
</dbReference>
<dbReference type="PRINTS" id="PR00465">
    <property type="entry name" value="EP450IV"/>
</dbReference>
<keyword evidence="4 5" id="KW-0408">Iron</keyword>
<comment type="similarity">
    <text evidence="2 6">Belongs to the cytochrome P450 family.</text>
</comment>
<feature type="region of interest" description="Disordered" evidence="7">
    <location>
        <begin position="336"/>
        <end position="361"/>
    </location>
</feature>
<accession>A0A9P6KBP8</accession>
<keyword evidence="8" id="KW-0472">Membrane</keyword>
<keyword evidence="10" id="KW-1185">Reference proteome</keyword>
<keyword evidence="6" id="KW-0560">Oxidoreductase</keyword>
<dbReference type="PANTHER" id="PTHR46206:SF7">
    <property type="entry name" value="P450, PUTATIVE (EUROFUNG)-RELATED"/>
    <property type="match status" value="1"/>
</dbReference>
<evidence type="ECO:0000256" key="8">
    <source>
        <dbReference type="SAM" id="Phobius"/>
    </source>
</evidence>
<dbReference type="GO" id="GO:0004497">
    <property type="term" value="F:monooxygenase activity"/>
    <property type="evidence" value="ECO:0007669"/>
    <property type="project" value="UniProtKB-KW"/>
</dbReference>
<comment type="cofactor">
    <cofactor evidence="1 5">
        <name>heme</name>
        <dbReference type="ChEBI" id="CHEBI:30413"/>
    </cofactor>
</comment>
<evidence type="ECO:0000256" key="6">
    <source>
        <dbReference type="RuleBase" id="RU000461"/>
    </source>
</evidence>
<evidence type="ECO:0000256" key="2">
    <source>
        <dbReference type="ARBA" id="ARBA00010617"/>
    </source>
</evidence>
<dbReference type="Pfam" id="PF00067">
    <property type="entry name" value="p450"/>
    <property type="match status" value="2"/>
</dbReference>
<dbReference type="InterPro" id="IPR002403">
    <property type="entry name" value="Cyt_P450_E_grp-IV"/>
</dbReference>
<evidence type="ECO:0000256" key="7">
    <source>
        <dbReference type="SAM" id="MobiDB-lite"/>
    </source>
</evidence>
<keyword evidence="5 6" id="KW-0349">Heme</keyword>
<keyword evidence="6" id="KW-0503">Monooxygenase</keyword>
<evidence type="ECO:0000313" key="9">
    <source>
        <dbReference type="EMBL" id="KAF9578890.1"/>
    </source>
</evidence>
<keyword evidence="8" id="KW-0812">Transmembrane</keyword>
<dbReference type="Gene3D" id="1.10.630.10">
    <property type="entry name" value="Cytochrome P450"/>
    <property type="match status" value="1"/>
</dbReference>
<evidence type="ECO:0000256" key="5">
    <source>
        <dbReference type="PIRSR" id="PIRSR602403-1"/>
    </source>
</evidence>
<dbReference type="GO" id="GO:0005506">
    <property type="term" value="F:iron ion binding"/>
    <property type="evidence" value="ECO:0007669"/>
    <property type="project" value="InterPro"/>
</dbReference>
<feature type="binding site" description="axial binding residue" evidence="5">
    <location>
        <position position="463"/>
    </location>
    <ligand>
        <name>heme</name>
        <dbReference type="ChEBI" id="CHEBI:30413"/>
    </ligand>
    <ligandPart>
        <name>Fe</name>
        <dbReference type="ChEBI" id="CHEBI:18248"/>
    </ligandPart>
</feature>
<feature type="transmembrane region" description="Helical" evidence="8">
    <location>
        <begin position="12"/>
        <end position="33"/>
    </location>
</feature>
<comment type="caution">
    <text evidence="9">The sequence shown here is derived from an EMBL/GenBank/DDBJ whole genome shotgun (WGS) entry which is preliminary data.</text>
</comment>
<dbReference type="InterPro" id="IPR017972">
    <property type="entry name" value="Cyt_P450_CS"/>
</dbReference>
<dbReference type="PROSITE" id="PS00086">
    <property type="entry name" value="CYTOCHROME_P450"/>
    <property type="match status" value="1"/>
</dbReference>
<protein>
    <recommendedName>
        <fullName evidence="11">Cytochrome P450</fullName>
    </recommendedName>
</protein>
<dbReference type="AlphaFoldDB" id="A0A9P6KBP8"/>
<dbReference type="PANTHER" id="PTHR46206">
    <property type="entry name" value="CYTOCHROME P450"/>
    <property type="match status" value="1"/>
</dbReference>
<evidence type="ECO:0000256" key="3">
    <source>
        <dbReference type="ARBA" id="ARBA00022723"/>
    </source>
</evidence>
<evidence type="ECO:0008006" key="11">
    <source>
        <dbReference type="Google" id="ProtNLM"/>
    </source>
</evidence>
<gene>
    <name evidence="9" type="ORF">BGW38_005092</name>
</gene>
<dbReference type="InterPro" id="IPR036396">
    <property type="entry name" value="Cyt_P450_sf"/>
</dbReference>
<dbReference type="GO" id="GO:0020037">
    <property type="term" value="F:heme binding"/>
    <property type="evidence" value="ECO:0007669"/>
    <property type="project" value="InterPro"/>
</dbReference>
<organism evidence="9 10">
    <name type="scientific">Lunasporangiospora selenospora</name>
    <dbReference type="NCBI Taxonomy" id="979761"/>
    <lineage>
        <taxon>Eukaryota</taxon>
        <taxon>Fungi</taxon>
        <taxon>Fungi incertae sedis</taxon>
        <taxon>Mucoromycota</taxon>
        <taxon>Mortierellomycotina</taxon>
        <taxon>Mortierellomycetes</taxon>
        <taxon>Mortierellales</taxon>
        <taxon>Mortierellaceae</taxon>
        <taxon>Lunasporangiospora</taxon>
    </lineage>
</organism>
<dbReference type="Proteomes" id="UP000780801">
    <property type="component" value="Unassembled WGS sequence"/>
</dbReference>
<keyword evidence="3 5" id="KW-0479">Metal-binding</keyword>
<reference evidence="9" key="1">
    <citation type="journal article" date="2020" name="Fungal Divers.">
        <title>Resolving the Mortierellaceae phylogeny through synthesis of multi-gene phylogenetics and phylogenomics.</title>
        <authorList>
            <person name="Vandepol N."/>
            <person name="Liber J."/>
            <person name="Desiro A."/>
            <person name="Na H."/>
            <person name="Kennedy M."/>
            <person name="Barry K."/>
            <person name="Grigoriev I.V."/>
            <person name="Miller A.N."/>
            <person name="O'Donnell K."/>
            <person name="Stajich J.E."/>
            <person name="Bonito G."/>
        </authorList>
    </citation>
    <scope>NUCLEOTIDE SEQUENCE</scope>
    <source>
        <strain evidence="9">KOD1015</strain>
    </source>
</reference>
<proteinExistence type="inferred from homology"/>
<name>A0A9P6KBP8_9FUNG</name>
<dbReference type="EMBL" id="JAABOA010003224">
    <property type="protein sequence ID" value="KAF9578890.1"/>
    <property type="molecule type" value="Genomic_DNA"/>
</dbReference>
<evidence type="ECO:0000313" key="10">
    <source>
        <dbReference type="Proteomes" id="UP000780801"/>
    </source>
</evidence>
<keyword evidence="8" id="KW-1133">Transmembrane helix</keyword>
<evidence type="ECO:0000256" key="1">
    <source>
        <dbReference type="ARBA" id="ARBA00001971"/>
    </source>
</evidence>